<sequence>MMLRMEFQLQGSGIGPGGVLLILPSSHPFLASSNGRSYGFPVQQSYPVTCSRVTLLHKITMHRHFFTLPKQDFIKHGRHLWPFSHFLPFHSNDDSFCAIAQIHTGTGSILSRMLLPVRT</sequence>
<dbReference type="AlphaFoldDB" id="A0A0E9WF80"/>
<evidence type="ECO:0000313" key="1">
    <source>
        <dbReference type="EMBL" id="JAH88946.1"/>
    </source>
</evidence>
<reference evidence="1" key="2">
    <citation type="journal article" date="2015" name="Fish Shellfish Immunol.">
        <title>Early steps in the European eel (Anguilla anguilla)-Vibrio vulnificus interaction in the gills: Role of the RtxA13 toxin.</title>
        <authorList>
            <person name="Callol A."/>
            <person name="Pajuelo D."/>
            <person name="Ebbesson L."/>
            <person name="Teles M."/>
            <person name="MacKenzie S."/>
            <person name="Amaro C."/>
        </authorList>
    </citation>
    <scope>NUCLEOTIDE SEQUENCE</scope>
</reference>
<proteinExistence type="predicted"/>
<reference evidence="1" key="1">
    <citation type="submission" date="2014-11" db="EMBL/GenBank/DDBJ databases">
        <authorList>
            <person name="Amaro Gonzalez C."/>
        </authorList>
    </citation>
    <scope>NUCLEOTIDE SEQUENCE</scope>
</reference>
<organism evidence="1">
    <name type="scientific">Anguilla anguilla</name>
    <name type="common">European freshwater eel</name>
    <name type="synonym">Muraena anguilla</name>
    <dbReference type="NCBI Taxonomy" id="7936"/>
    <lineage>
        <taxon>Eukaryota</taxon>
        <taxon>Metazoa</taxon>
        <taxon>Chordata</taxon>
        <taxon>Craniata</taxon>
        <taxon>Vertebrata</taxon>
        <taxon>Euteleostomi</taxon>
        <taxon>Actinopterygii</taxon>
        <taxon>Neopterygii</taxon>
        <taxon>Teleostei</taxon>
        <taxon>Anguilliformes</taxon>
        <taxon>Anguillidae</taxon>
        <taxon>Anguilla</taxon>
    </lineage>
</organism>
<protein>
    <submittedName>
        <fullName evidence="1">Uncharacterized protein</fullName>
    </submittedName>
</protein>
<name>A0A0E9WF80_ANGAN</name>
<accession>A0A0E9WF80</accession>
<dbReference type="EMBL" id="GBXM01019631">
    <property type="protein sequence ID" value="JAH88946.1"/>
    <property type="molecule type" value="Transcribed_RNA"/>
</dbReference>